<dbReference type="GO" id="GO:0031119">
    <property type="term" value="P:tRNA pseudouridine synthesis"/>
    <property type="evidence" value="ECO:0007669"/>
    <property type="project" value="UniProtKB-UniRule"/>
</dbReference>
<evidence type="ECO:0000259" key="6">
    <source>
        <dbReference type="Pfam" id="PF01509"/>
    </source>
</evidence>
<comment type="function">
    <text evidence="5">Responsible for synthesis of pseudouridine from uracil-55 in the psi GC loop of transfer RNAs.</text>
</comment>
<dbReference type="InterPro" id="IPR014780">
    <property type="entry name" value="tRNA_psdUridine_synth_TruB"/>
</dbReference>
<protein>
    <recommendedName>
        <fullName evidence="5">tRNA pseudouridine synthase B</fullName>
        <ecNumber evidence="5">5.4.99.25</ecNumber>
    </recommendedName>
    <alternativeName>
        <fullName evidence="5">tRNA pseudouridine(55) synthase</fullName>
        <shortName evidence="5">Psi55 synthase</shortName>
    </alternativeName>
    <alternativeName>
        <fullName evidence="5">tRNA pseudouridylate synthase</fullName>
    </alternativeName>
    <alternativeName>
        <fullName evidence="5">tRNA-uridine isomerase</fullName>
    </alternativeName>
</protein>
<keyword evidence="4 5" id="KW-0413">Isomerase</keyword>
<dbReference type="InterPro" id="IPR002501">
    <property type="entry name" value="PsdUridine_synth_N"/>
</dbReference>
<evidence type="ECO:0000313" key="9">
    <source>
        <dbReference type="Proteomes" id="UP000813420"/>
    </source>
</evidence>
<evidence type="ECO:0000256" key="5">
    <source>
        <dbReference type="HAMAP-Rule" id="MF_01080"/>
    </source>
</evidence>
<reference evidence="8" key="1">
    <citation type="journal article" date="2021" name="PeerJ">
        <title>Extensive microbial diversity within the chicken gut microbiome revealed by metagenomics and culture.</title>
        <authorList>
            <person name="Gilroy R."/>
            <person name="Ravi A."/>
            <person name="Getino M."/>
            <person name="Pursley I."/>
            <person name="Horton D.L."/>
            <person name="Alikhan N.F."/>
            <person name="Baker D."/>
            <person name="Gharbi K."/>
            <person name="Hall N."/>
            <person name="Watson M."/>
            <person name="Adriaenssens E.M."/>
            <person name="Foster-Nyarko E."/>
            <person name="Jarju S."/>
            <person name="Secka A."/>
            <person name="Antonio M."/>
            <person name="Oren A."/>
            <person name="Chaudhuri R.R."/>
            <person name="La Ragione R."/>
            <person name="Hildebrand F."/>
            <person name="Pallen M.J."/>
        </authorList>
    </citation>
    <scope>NUCLEOTIDE SEQUENCE</scope>
    <source>
        <strain evidence="8">USAMLcec4-12693</strain>
    </source>
</reference>
<evidence type="ECO:0000256" key="4">
    <source>
        <dbReference type="ARBA" id="ARBA00023235"/>
    </source>
</evidence>
<name>A0A9D2VX28_9FIRM</name>
<dbReference type="InterPro" id="IPR020103">
    <property type="entry name" value="PsdUridine_synth_cat_dom_sf"/>
</dbReference>
<dbReference type="Proteomes" id="UP000813420">
    <property type="component" value="Unassembled WGS sequence"/>
</dbReference>
<proteinExistence type="inferred from homology"/>
<dbReference type="GO" id="GO:1990481">
    <property type="term" value="P:mRNA pseudouridine synthesis"/>
    <property type="evidence" value="ECO:0007669"/>
    <property type="project" value="TreeGrafter"/>
</dbReference>
<evidence type="ECO:0000256" key="3">
    <source>
        <dbReference type="ARBA" id="ARBA00022694"/>
    </source>
</evidence>
<evidence type="ECO:0000313" key="8">
    <source>
        <dbReference type="EMBL" id="HJH49702.1"/>
    </source>
</evidence>
<dbReference type="Pfam" id="PF01509">
    <property type="entry name" value="TruB_N"/>
    <property type="match status" value="1"/>
</dbReference>
<dbReference type="FunFam" id="3.30.2350.10:FF:000011">
    <property type="entry name" value="tRNA pseudouridine synthase B"/>
    <property type="match status" value="1"/>
</dbReference>
<feature type="domain" description="tRNA pseudouridylate synthase B C-terminal" evidence="7">
    <location>
        <begin position="173"/>
        <end position="228"/>
    </location>
</feature>
<dbReference type="NCBIfam" id="TIGR00431">
    <property type="entry name" value="TruB"/>
    <property type="match status" value="1"/>
</dbReference>
<dbReference type="OrthoDB" id="9802309at2"/>
<evidence type="ECO:0000256" key="2">
    <source>
        <dbReference type="ARBA" id="ARBA00005642"/>
    </source>
</evidence>
<feature type="active site" description="Nucleophile" evidence="5">
    <location>
        <position position="39"/>
    </location>
</feature>
<comment type="similarity">
    <text evidence="2 5">Belongs to the pseudouridine synthase TruB family. Type 1 subfamily.</text>
</comment>
<sequence>MVHGILNVYKEKGYTSHDVVAKLRGIIGQKKIGHTGTLDPDAEGVLPVCLGKATRLCDLLTEKEKTYEAVLLLGRTTDTQDTTGETLAVSDTEHLTEEEVRRAVLSFQGTYPQVPPMYSALKVNGKKLYELAREGKTVERKPRMVTIYGIEILSADLPRVRMEVKCSKGTYIRTLCQDIGESLGCGGCMEELLRTRSGMFEIGESMKLSEISRRKEEGTLNEKILKVDQVFRNLPAVSVKSEWEKLARNGGKLPDQAVEWMIPGGSELSDRQGQVRLYDMSGQFIALYAWEDMGKSLGIVKMFFPEKES</sequence>
<dbReference type="AlphaFoldDB" id="A0A9D2VX28"/>
<dbReference type="PANTHER" id="PTHR13767">
    <property type="entry name" value="TRNA-PSEUDOURIDINE SYNTHASE"/>
    <property type="match status" value="1"/>
</dbReference>
<dbReference type="HAMAP" id="MF_01080">
    <property type="entry name" value="TruB_bact"/>
    <property type="match status" value="1"/>
</dbReference>
<dbReference type="GO" id="GO:0160148">
    <property type="term" value="F:tRNA pseudouridine(55) synthase activity"/>
    <property type="evidence" value="ECO:0007669"/>
    <property type="project" value="UniProtKB-EC"/>
</dbReference>
<organism evidence="8 9">
    <name type="scientific">Merdimonas faecis</name>
    <dbReference type="NCBI Taxonomy" id="1653435"/>
    <lineage>
        <taxon>Bacteria</taxon>
        <taxon>Bacillati</taxon>
        <taxon>Bacillota</taxon>
        <taxon>Clostridia</taxon>
        <taxon>Lachnospirales</taxon>
        <taxon>Lachnospiraceae</taxon>
        <taxon>Merdimonas</taxon>
    </lineage>
</organism>
<comment type="caution">
    <text evidence="8">The sequence shown here is derived from an EMBL/GenBank/DDBJ whole genome shotgun (WGS) entry which is preliminary data.</text>
</comment>
<comment type="catalytic activity">
    <reaction evidence="1 5">
        <text>uridine(55) in tRNA = pseudouridine(55) in tRNA</text>
        <dbReference type="Rhea" id="RHEA:42532"/>
        <dbReference type="Rhea" id="RHEA-COMP:10101"/>
        <dbReference type="Rhea" id="RHEA-COMP:10102"/>
        <dbReference type="ChEBI" id="CHEBI:65314"/>
        <dbReference type="ChEBI" id="CHEBI:65315"/>
        <dbReference type="EC" id="5.4.99.25"/>
    </reaction>
</comment>
<keyword evidence="3 5" id="KW-0819">tRNA processing</keyword>
<gene>
    <name evidence="5 8" type="primary">truB</name>
    <name evidence="8" type="ORF">K8V39_05495</name>
</gene>
<evidence type="ECO:0000256" key="1">
    <source>
        <dbReference type="ARBA" id="ARBA00000385"/>
    </source>
</evidence>
<dbReference type="RefSeq" id="WP_070089118.1">
    <property type="nucleotide sequence ID" value="NZ_CABMJS010000018.1"/>
</dbReference>
<dbReference type="EC" id="5.4.99.25" evidence="5"/>
<dbReference type="SUPFAM" id="SSF55120">
    <property type="entry name" value="Pseudouridine synthase"/>
    <property type="match status" value="1"/>
</dbReference>
<dbReference type="Pfam" id="PF16198">
    <property type="entry name" value="TruB_C_2"/>
    <property type="match status" value="1"/>
</dbReference>
<dbReference type="EMBL" id="DYXE01000050">
    <property type="protein sequence ID" value="HJH49702.1"/>
    <property type="molecule type" value="Genomic_DNA"/>
</dbReference>
<feature type="domain" description="Pseudouridine synthase II N-terminal" evidence="6">
    <location>
        <begin position="24"/>
        <end position="172"/>
    </location>
</feature>
<dbReference type="PANTHER" id="PTHR13767:SF2">
    <property type="entry name" value="PSEUDOURIDYLATE SYNTHASE TRUB1"/>
    <property type="match status" value="1"/>
</dbReference>
<accession>A0A9D2VX28</accession>
<dbReference type="CDD" id="cd02573">
    <property type="entry name" value="PseudoU_synth_EcTruB"/>
    <property type="match status" value="1"/>
</dbReference>
<dbReference type="GO" id="GO:0003723">
    <property type="term" value="F:RNA binding"/>
    <property type="evidence" value="ECO:0007669"/>
    <property type="project" value="InterPro"/>
</dbReference>
<evidence type="ECO:0000259" key="7">
    <source>
        <dbReference type="Pfam" id="PF16198"/>
    </source>
</evidence>
<reference evidence="8" key="2">
    <citation type="submission" date="2021-09" db="EMBL/GenBank/DDBJ databases">
        <authorList>
            <person name="Gilroy R."/>
        </authorList>
    </citation>
    <scope>NUCLEOTIDE SEQUENCE</scope>
    <source>
        <strain evidence="8">USAMLcec4-12693</strain>
    </source>
</reference>
<dbReference type="InterPro" id="IPR032819">
    <property type="entry name" value="TruB_C"/>
</dbReference>
<dbReference type="Gene3D" id="3.30.2350.10">
    <property type="entry name" value="Pseudouridine synthase"/>
    <property type="match status" value="1"/>
</dbReference>